<feature type="domain" description="N-acetyltransferase" evidence="1">
    <location>
        <begin position="13"/>
        <end position="168"/>
    </location>
</feature>
<dbReference type="PROSITE" id="PS51186">
    <property type="entry name" value="GNAT"/>
    <property type="match status" value="1"/>
</dbReference>
<dbReference type="Pfam" id="PF13302">
    <property type="entry name" value="Acetyltransf_3"/>
    <property type="match status" value="1"/>
</dbReference>
<evidence type="ECO:0000313" key="2">
    <source>
        <dbReference type="EMBL" id="GHO44609.1"/>
    </source>
</evidence>
<name>A0A8J3HVN0_9CHLR</name>
<gene>
    <name evidence="2" type="ORF">KSX_27720</name>
</gene>
<dbReference type="EMBL" id="BNJF01000001">
    <property type="protein sequence ID" value="GHO44609.1"/>
    <property type="molecule type" value="Genomic_DNA"/>
</dbReference>
<accession>A0A8J3HVN0</accession>
<dbReference type="PANTHER" id="PTHR43328">
    <property type="entry name" value="ACETYLTRANSFERASE-RELATED"/>
    <property type="match status" value="1"/>
</dbReference>
<comment type="caution">
    <text evidence="2">The sequence shown here is derived from an EMBL/GenBank/DDBJ whole genome shotgun (WGS) entry which is preliminary data.</text>
</comment>
<protein>
    <submittedName>
        <fullName evidence="2">N-acetyltransferase</fullName>
    </submittedName>
</protein>
<proteinExistence type="predicted"/>
<evidence type="ECO:0000313" key="3">
    <source>
        <dbReference type="Proteomes" id="UP000612362"/>
    </source>
</evidence>
<dbReference type="InterPro" id="IPR016181">
    <property type="entry name" value="Acyl_CoA_acyltransferase"/>
</dbReference>
<keyword evidence="3" id="KW-1185">Reference proteome</keyword>
<dbReference type="InterPro" id="IPR000182">
    <property type="entry name" value="GNAT_dom"/>
</dbReference>
<dbReference type="PANTHER" id="PTHR43328:SF1">
    <property type="entry name" value="N-ACETYLTRANSFERASE DOMAIN-CONTAINING PROTEIN"/>
    <property type="match status" value="1"/>
</dbReference>
<reference evidence="2" key="1">
    <citation type="submission" date="2020-10" db="EMBL/GenBank/DDBJ databases">
        <title>Taxonomic study of unclassified bacteria belonging to the class Ktedonobacteria.</title>
        <authorList>
            <person name="Yabe S."/>
            <person name="Wang C.M."/>
            <person name="Zheng Y."/>
            <person name="Sakai Y."/>
            <person name="Cavaletti L."/>
            <person name="Monciardini P."/>
            <person name="Donadio S."/>
        </authorList>
    </citation>
    <scope>NUCLEOTIDE SEQUENCE</scope>
    <source>
        <strain evidence="2">SOSP1-1</strain>
    </source>
</reference>
<dbReference type="RefSeq" id="WP_220193989.1">
    <property type="nucleotide sequence ID" value="NZ_BNJF01000001.1"/>
</dbReference>
<organism evidence="2 3">
    <name type="scientific">Ktedonospora formicarum</name>
    <dbReference type="NCBI Taxonomy" id="2778364"/>
    <lineage>
        <taxon>Bacteria</taxon>
        <taxon>Bacillati</taxon>
        <taxon>Chloroflexota</taxon>
        <taxon>Ktedonobacteria</taxon>
        <taxon>Ktedonobacterales</taxon>
        <taxon>Ktedonobacteraceae</taxon>
        <taxon>Ktedonospora</taxon>
    </lineage>
</organism>
<dbReference type="Proteomes" id="UP000612362">
    <property type="component" value="Unassembled WGS sequence"/>
</dbReference>
<dbReference type="AlphaFoldDB" id="A0A8J3HVN0"/>
<sequence>MEHNELFQTEGNIVLRDVRESDLALFFEQQLDPEANHMAAFTAKDPTDRDAFMKHWHKILADETTYNQTILAHGQVAGHIASYKSDAFDGPEVTYWIGKSYWGQGIATRALSLFLKLQKVRPIYGRAAKDNPGSLRVLAKCGFNPIGEDRGFANARNEEIEELLLKLD</sequence>
<dbReference type="GO" id="GO:0016747">
    <property type="term" value="F:acyltransferase activity, transferring groups other than amino-acyl groups"/>
    <property type="evidence" value="ECO:0007669"/>
    <property type="project" value="InterPro"/>
</dbReference>
<dbReference type="Gene3D" id="3.40.630.30">
    <property type="match status" value="1"/>
</dbReference>
<dbReference type="SUPFAM" id="SSF55729">
    <property type="entry name" value="Acyl-CoA N-acyltransferases (Nat)"/>
    <property type="match status" value="1"/>
</dbReference>
<evidence type="ECO:0000259" key="1">
    <source>
        <dbReference type="PROSITE" id="PS51186"/>
    </source>
</evidence>